<dbReference type="Gene3D" id="3.20.20.70">
    <property type="entry name" value="Aldolase class I"/>
    <property type="match status" value="1"/>
</dbReference>
<keyword evidence="2" id="KW-0784">Thiamine biosynthesis</keyword>
<organism evidence="4">
    <name type="scientific">uncultured Gemmatimonadaceae bacterium</name>
    <dbReference type="NCBI Taxonomy" id="246130"/>
    <lineage>
        <taxon>Bacteria</taxon>
        <taxon>Pseudomonadati</taxon>
        <taxon>Gemmatimonadota</taxon>
        <taxon>Gemmatimonadia</taxon>
        <taxon>Gemmatimonadales</taxon>
        <taxon>Gemmatimonadaceae</taxon>
        <taxon>environmental samples</taxon>
    </lineage>
</organism>
<gene>
    <name evidence="4" type="ORF">AVDCRST_MAG11-2364</name>
</gene>
<accession>A0A6J4LBU0</accession>
<dbReference type="InterPro" id="IPR022998">
    <property type="entry name" value="ThiamineP_synth_TenI"/>
</dbReference>
<dbReference type="AlphaFoldDB" id="A0A6J4LBU0"/>
<evidence type="ECO:0000256" key="2">
    <source>
        <dbReference type="ARBA" id="ARBA00022977"/>
    </source>
</evidence>
<dbReference type="GO" id="GO:0009228">
    <property type="term" value="P:thiamine biosynthetic process"/>
    <property type="evidence" value="ECO:0007669"/>
    <property type="project" value="UniProtKB-KW"/>
</dbReference>
<dbReference type="PANTHER" id="PTHR20857">
    <property type="entry name" value="THIAMINE-PHOSPHATE PYROPHOSPHORYLASE"/>
    <property type="match status" value="1"/>
</dbReference>
<evidence type="ECO:0000256" key="1">
    <source>
        <dbReference type="ARBA" id="ARBA00004948"/>
    </source>
</evidence>
<feature type="non-terminal residue" evidence="4">
    <location>
        <position position="1"/>
    </location>
</feature>
<dbReference type="InterPro" id="IPR013785">
    <property type="entry name" value="Aldolase_TIM"/>
</dbReference>
<protein>
    <recommendedName>
        <fullName evidence="3">Thiamine phosphate synthase/TenI domain-containing protein</fullName>
    </recommendedName>
</protein>
<dbReference type="CDD" id="cd00564">
    <property type="entry name" value="TMP_TenI"/>
    <property type="match status" value="1"/>
</dbReference>
<dbReference type="SUPFAM" id="SSF51391">
    <property type="entry name" value="Thiamin phosphate synthase"/>
    <property type="match status" value="1"/>
</dbReference>
<dbReference type="EMBL" id="CADCTU010000537">
    <property type="protein sequence ID" value="CAA9328516.1"/>
    <property type="molecule type" value="Genomic_DNA"/>
</dbReference>
<evidence type="ECO:0000259" key="3">
    <source>
        <dbReference type="Pfam" id="PF02581"/>
    </source>
</evidence>
<name>A0A6J4LBU0_9BACT</name>
<feature type="domain" description="Thiamine phosphate synthase/TenI" evidence="3">
    <location>
        <begin position="2"/>
        <end position="142"/>
    </location>
</feature>
<proteinExistence type="predicted"/>
<comment type="pathway">
    <text evidence="1">Cofactor biosynthesis; thiamine diphosphate biosynthesis.</text>
</comment>
<dbReference type="PANTHER" id="PTHR20857:SF15">
    <property type="entry name" value="THIAMINE-PHOSPHATE SYNTHASE"/>
    <property type="match status" value="1"/>
</dbReference>
<dbReference type="GO" id="GO:0004789">
    <property type="term" value="F:thiamine-phosphate diphosphorylase activity"/>
    <property type="evidence" value="ECO:0007669"/>
    <property type="project" value="TreeGrafter"/>
</dbReference>
<dbReference type="Pfam" id="PF02581">
    <property type="entry name" value="TMP-TENI"/>
    <property type="match status" value="1"/>
</dbReference>
<sequence length="168" mass="16928">ARALLAAAERLARVQELSGCWLVVSDRVDVALASRARGAQLTSRSLAPGDARRLAPQLRLGASVHSVADAEAAARARADWVVAGHVFATASHPGAPGRGGGFVRAVAAAVPVPVIAIGGVTPDRVAALRAEGAHGVAAIRGIWAAAHAGEAVGRYLSAHDAYDRTGAG</sequence>
<reference evidence="4" key="1">
    <citation type="submission" date="2020-02" db="EMBL/GenBank/DDBJ databases">
        <authorList>
            <person name="Meier V. D."/>
        </authorList>
    </citation>
    <scope>NUCLEOTIDE SEQUENCE</scope>
    <source>
        <strain evidence="4">AVDCRST_MAG11</strain>
    </source>
</reference>
<dbReference type="GO" id="GO:0005737">
    <property type="term" value="C:cytoplasm"/>
    <property type="evidence" value="ECO:0007669"/>
    <property type="project" value="TreeGrafter"/>
</dbReference>
<dbReference type="InterPro" id="IPR036206">
    <property type="entry name" value="ThiamineP_synth_sf"/>
</dbReference>
<evidence type="ECO:0000313" key="4">
    <source>
        <dbReference type="EMBL" id="CAA9328516.1"/>
    </source>
</evidence>